<dbReference type="PANTHER" id="PTHR46648:SF1">
    <property type="entry name" value="ADENOSINE 5'-MONOPHOSPHORAMIDASE HNT1"/>
    <property type="match status" value="1"/>
</dbReference>
<dbReference type="Gene3D" id="3.30.428.10">
    <property type="entry name" value="HIT-like"/>
    <property type="match status" value="1"/>
</dbReference>
<dbReference type="PANTHER" id="PTHR46648">
    <property type="entry name" value="HIT FAMILY PROTEIN 1"/>
    <property type="match status" value="1"/>
</dbReference>
<evidence type="ECO:0000256" key="3">
    <source>
        <dbReference type="PROSITE-ProRule" id="PRU00464"/>
    </source>
</evidence>
<dbReference type="InterPro" id="IPR036265">
    <property type="entry name" value="HIT-like_sf"/>
</dbReference>
<evidence type="ECO:0000259" key="4">
    <source>
        <dbReference type="PROSITE" id="PS51084"/>
    </source>
</evidence>
<evidence type="ECO:0000313" key="6">
    <source>
        <dbReference type="Proteomes" id="UP001596445"/>
    </source>
</evidence>
<proteinExistence type="predicted"/>
<organism evidence="5 6">
    <name type="scientific">Halovenus salina</name>
    <dbReference type="NCBI Taxonomy" id="1510225"/>
    <lineage>
        <taxon>Archaea</taxon>
        <taxon>Methanobacteriati</taxon>
        <taxon>Methanobacteriota</taxon>
        <taxon>Stenosarchaea group</taxon>
        <taxon>Halobacteria</taxon>
        <taxon>Halobacteriales</taxon>
        <taxon>Haloarculaceae</taxon>
        <taxon>Halovenus</taxon>
    </lineage>
</organism>
<feature type="active site" description="Tele-AMP-histidine intermediate" evidence="1">
    <location>
        <position position="100"/>
    </location>
</feature>
<evidence type="ECO:0000313" key="5">
    <source>
        <dbReference type="EMBL" id="MFC7058006.1"/>
    </source>
</evidence>
<dbReference type="GO" id="GO:0032259">
    <property type="term" value="P:methylation"/>
    <property type="evidence" value="ECO:0007669"/>
    <property type="project" value="UniProtKB-KW"/>
</dbReference>
<dbReference type="PROSITE" id="PS51084">
    <property type="entry name" value="HIT_2"/>
    <property type="match status" value="1"/>
</dbReference>
<protein>
    <submittedName>
        <fullName evidence="5">HIT family protein</fullName>
        <ecNumber evidence="5">2.1.1.-</ecNumber>
    </submittedName>
</protein>
<sequence length="140" mass="15250">MGEKTIFEQIIEGEIPSYKVYEDETTYALLDANPLAPGHTLVVPKEPYERLNDMPPELVGDVFSTAGEIADAVEAATDATATTLAINNGEDAGQEVPHVHLHIVPQTAADGPKSIHRLFDLEDLSDDEMSDIAEEIKAHR</sequence>
<keyword evidence="5" id="KW-0808">Transferase</keyword>
<dbReference type="PROSITE" id="PS00892">
    <property type="entry name" value="HIT_1"/>
    <property type="match status" value="1"/>
</dbReference>
<dbReference type="AlphaFoldDB" id="A0ABD5VXL7"/>
<dbReference type="PRINTS" id="PR00332">
    <property type="entry name" value="HISTRIAD"/>
</dbReference>
<dbReference type="RefSeq" id="WP_267163812.1">
    <property type="nucleotide sequence ID" value="NZ_CP112972.1"/>
</dbReference>
<dbReference type="GO" id="GO:0008168">
    <property type="term" value="F:methyltransferase activity"/>
    <property type="evidence" value="ECO:0007669"/>
    <property type="project" value="UniProtKB-KW"/>
</dbReference>
<evidence type="ECO:0000256" key="2">
    <source>
        <dbReference type="PIRSR" id="PIRSR601310-3"/>
    </source>
</evidence>
<dbReference type="Pfam" id="PF01230">
    <property type="entry name" value="HIT"/>
    <property type="match status" value="1"/>
</dbReference>
<dbReference type="InterPro" id="IPR001310">
    <property type="entry name" value="Histidine_triad_HIT"/>
</dbReference>
<reference evidence="5 6" key="1">
    <citation type="journal article" date="2019" name="Int. J. Syst. Evol. Microbiol.">
        <title>The Global Catalogue of Microorganisms (GCM) 10K type strain sequencing project: providing services to taxonomists for standard genome sequencing and annotation.</title>
        <authorList>
            <consortium name="The Broad Institute Genomics Platform"/>
            <consortium name="The Broad Institute Genome Sequencing Center for Infectious Disease"/>
            <person name="Wu L."/>
            <person name="Ma J."/>
        </authorList>
    </citation>
    <scope>NUCLEOTIDE SEQUENCE [LARGE SCALE GENOMIC DNA]</scope>
    <source>
        <strain evidence="5 6">JCM 30072</strain>
    </source>
</reference>
<name>A0ABD5VXL7_9EURY</name>
<dbReference type="SUPFAM" id="SSF54197">
    <property type="entry name" value="HIT-like"/>
    <property type="match status" value="1"/>
</dbReference>
<gene>
    <name evidence="5" type="ORF">ACFQQG_07250</name>
</gene>
<evidence type="ECO:0000256" key="1">
    <source>
        <dbReference type="PIRSR" id="PIRSR601310-1"/>
    </source>
</evidence>
<dbReference type="InterPro" id="IPR011146">
    <property type="entry name" value="HIT-like"/>
</dbReference>
<keyword evidence="5" id="KW-0489">Methyltransferase</keyword>
<dbReference type="Proteomes" id="UP001596445">
    <property type="component" value="Unassembled WGS sequence"/>
</dbReference>
<comment type="caution">
    <text evidence="5">The sequence shown here is derived from an EMBL/GenBank/DDBJ whole genome shotgun (WGS) entry which is preliminary data.</text>
</comment>
<dbReference type="GeneID" id="76629955"/>
<feature type="short sequence motif" description="Histidine triad motif" evidence="2 3">
    <location>
        <begin position="98"/>
        <end position="102"/>
    </location>
</feature>
<dbReference type="EC" id="2.1.1.-" evidence="5"/>
<dbReference type="InterPro" id="IPR019808">
    <property type="entry name" value="Histidine_triad_CS"/>
</dbReference>
<keyword evidence="6" id="KW-1185">Reference proteome</keyword>
<dbReference type="EMBL" id="JBHSZI010000001">
    <property type="protein sequence ID" value="MFC7058006.1"/>
    <property type="molecule type" value="Genomic_DNA"/>
</dbReference>
<feature type="domain" description="HIT" evidence="4">
    <location>
        <begin position="6"/>
        <end position="113"/>
    </location>
</feature>
<accession>A0ABD5VXL7</accession>